<name>A0A7S0KW85_MICPS</name>
<sequence length="483" mass="50680">MLEKIVPIPPEFYDDHKDEDLITGKGTIFPFAVFLYFMQWAAFLGFVLFYWYHPSSQVTQSKLENEWDYGRHAGWNCTPMLNDPFYRARYNHDTCKELMLKPTAEDIKTLKINVDPACVPIENSTGTFPCENATAFRFMPFKGMEGLGGKRGVVQPGSLIDNTYDSTDTTGIQAELEKIFAPLKELNTCGSLGFHWKNKGGWGKSKVDKTASFDIFVDQMKKKAPAPPPPPVASPPPPSGSGGGVPSPSGGGGATGCCPPGAGSPSCTGAGGAAAAGSEVDCSIPSNCFLGIACSADPCGSCSGSGRRRLNFAMDAMMGSMGGMGDQTEVSADGAGCGSVPTNADGSCDFSSQSLPSGSFFAPGGATINLADLASYGFDTSGGAQYEPCSITKAEAVAMFEKYVTTHDPCVWAQHNAPYMCTKQGPPAPSAVFSLAYANALLAYSIFSAVCVQVFFASSKKKNKGGEETPAAGGGEEKPATAV</sequence>
<feature type="compositionally biased region" description="Gly residues" evidence="1">
    <location>
        <begin position="240"/>
        <end position="254"/>
    </location>
</feature>
<feature type="transmembrane region" description="Helical" evidence="2">
    <location>
        <begin position="28"/>
        <end position="52"/>
    </location>
</feature>
<reference evidence="3" key="1">
    <citation type="submission" date="2021-01" db="EMBL/GenBank/DDBJ databases">
        <authorList>
            <person name="Corre E."/>
            <person name="Pelletier E."/>
            <person name="Niang G."/>
            <person name="Scheremetjew M."/>
            <person name="Finn R."/>
            <person name="Kale V."/>
            <person name="Holt S."/>
            <person name="Cochrane G."/>
            <person name="Meng A."/>
            <person name="Brown T."/>
            <person name="Cohen L."/>
        </authorList>
    </citation>
    <scope>NUCLEOTIDE SEQUENCE</scope>
    <source>
        <strain evidence="3">CCMP494</strain>
    </source>
</reference>
<proteinExistence type="predicted"/>
<evidence type="ECO:0000256" key="1">
    <source>
        <dbReference type="SAM" id="MobiDB-lite"/>
    </source>
</evidence>
<protein>
    <submittedName>
        <fullName evidence="3">Uncharacterized protein</fullName>
    </submittedName>
</protein>
<accession>A0A7S0KW85</accession>
<evidence type="ECO:0000256" key="2">
    <source>
        <dbReference type="SAM" id="Phobius"/>
    </source>
</evidence>
<keyword evidence="2" id="KW-0812">Transmembrane</keyword>
<feature type="transmembrane region" description="Helical" evidence="2">
    <location>
        <begin position="431"/>
        <end position="456"/>
    </location>
</feature>
<keyword evidence="2" id="KW-0472">Membrane</keyword>
<dbReference type="EMBL" id="HBEV01015653">
    <property type="protein sequence ID" value="CAD8594786.1"/>
    <property type="molecule type" value="Transcribed_RNA"/>
</dbReference>
<feature type="region of interest" description="Disordered" evidence="1">
    <location>
        <begin position="461"/>
        <end position="483"/>
    </location>
</feature>
<feature type="region of interest" description="Disordered" evidence="1">
    <location>
        <begin position="221"/>
        <end position="254"/>
    </location>
</feature>
<dbReference type="AlphaFoldDB" id="A0A7S0KW85"/>
<organism evidence="3">
    <name type="scientific">Micromonas pusilla</name>
    <name type="common">Picoplanktonic green alga</name>
    <name type="synonym">Chromulina pusilla</name>
    <dbReference type="NCBI Taxonomy" id="38833"/>
    <lineage>
        <taxon>Eukaryota</taxon>
        <taxon>Viridiplantae</taxon>
        <taxon>Chlorophyta</taxon>
        <taxon>Mamiellophyceae</taxon>
        <taxon>Mamiellales</taxon>
        <taxon>Mamiellaceae</taxon>
        <taxon>Micromonas</taxon>
    </lineage>
</organism>
<keyword evidence="2" id="KW-1133">Transmembrane helix</keyword>
<feature type="compositionally biased region" description="Pro residues" evidence="1">
    <location>
        <begin position="225"/>
        <end position="239"/>
    </location>
</feature>
<evidence type="ECO:0000313" key="3">
    <source>
        <dbReference type="EMBL" id="CAD8594786.1"/>
    </source>
</evidence>
<gene>
    <name evidence="3" type="ORF">MSP1404_LOCUS12191</name>
</gene>